<evidence type="ECO:0000313" key="12">
    <source>
        <dbReference type="Proteomes" id="UP000442109"/>
    </source>
</evidence>
<feature type="chain" id="PRO_5032433504" evidence="8">
    <location>
        <begin position="28"/>
        <end position="520"/>
    </location>
</feature>
<name>A0A844M2X9_9GAMM</name>
<evidence type="ECO:0000313" key="11">
    <source>
        <dbReference type="EMBL" id="MUG32968.1"/>
    </source>
</evidence>
<keyword evidence="2" id="KW-1134">Transmembrane beta strand</keyword>
<evidence type="ECO:0000256" key="2">
    <source>
        <dbReference type="ARBA" id="ARBA00022452"/>
    </source>
</evidence>
<dbReference type="Proteomes" id="UP000442109">
    <property type="component" value="Unassembled WGS sequence"/>
</dbReference>
<dbReference type="GO" id="GO:0009279">
    <property type="term" value="C:cell outer membrane"/>
    <property type="evidence" value="ECO:0007669"/>
    <property type="project" value="UniProtKB-SubCell"/>
</dbReference>
<accession>A0A844M2X9</accession>
<evidence type="ECO:0000256" key="1">
    <source>
        <dbReference type="ARBA" id="ARBA00004571"/>
    </source>
</evidence>
<comment type="caution">
    <text evidence="11">The sequence shown here is derived from an EMBL/GenBank/DDBJ whole genome shotgun (WGS) entry which is preliminary data.</text>
</comment>
<keyword evidence="3" id="KW-0812">Transmembrane</keyword>
<evidence type="ECO:0000256" key="8">
    <source>
        <dbReference type="SAM" id="SignalP"/>
    </source>
</evidence>
<evidence type="ECO:0000256" key="6">
    <source>
        <dbReference type="ARBA" id="ARBA00023237"/>
    </source>
</evidence>
<feature type="domain" description="Surface lipoprotein assembly modifier N-terminal TPR repeats region" evidence="10">
    <location>
        <begin position="91"/>
        <end position="190"/>
    </location>
</feature>
<dbReference type="Pfam" id="PF24575">
    <property type="entry name" value="TPR_Slam"/>
    <property type="match status" value="1"/>
</dbReference>
<keyword evidence="6" id="KW-0998">Cell outer membrane</keyword>
<dbReference type="Gene3D" id="1.25.40.10">
    <property type="entry name" value="Tetratricopeptide repeat domain"/>
    <property type="match status" value="1"/>
</dbReference>
<evidence type="ECO:0000256" key="7">
    <source>
        <dbReference type="ARBA" id="ARBA00023609"/>
    </source>
</evidence>
<dbReference type="InterPro" id="IPR007655">
    <property type="entry name" value="Slam_C"/>
</dbReference>
<evidence type="ECO:0000256" key="5">
    <source>
        <dbReference type="ARBA" id="ARBA00023136"/>
    </source>
</evidence>
<proteinExistence type="inferred from homology"/>
<dbReference type="InterPro" id="IPR057556">
    <property type="entry name" value="TPR_Slam"/>
</dbReference>
<evidence type="ECO:0000259" key="9">
    <source>
        <dbReference type="Pfam" id="PF04575"/>
    </source>
</evidence>
<dbReference type="AlphaFoldDB" id="A0A844M2X9"/>
<keyword evidence="5" id="KW-0472">Membrane</keyword>
<dbReference type="EMBL" id="WFKQ01000009">
    <property type="protein sequence ID" value="MUG32968.1"/>
    <property type="molecule type" value="Genomic_DNA"/>
</dbReference>
<evidence type="ECO:0000256" key="3">
    <source>
        <dbReference type="ARBA" id="ARBA00022692"/>
    </source>
</evidence>
<gene>
    <name evidence="11" type="ORF">GB996_09185</name>
</gene>
<reference evidence="11 12" key="1">
    <citation type="journal article" date="2019" name="PLoS ONE">
        <title>Pup mortality in New Zealand sea lions (Phocarctos hookeri) at Enderby Island, Auckland Islands, 2013-18.</title>
        <authorList>
            <person name="Michael S.A."/>
            <person name="Hayman D.T.S."/>
            <person name="Gray R."/>
            <person name="Zhang J."/>
            <person name="Rogers L."/>
            <person name="Roe W.D."/>
        </authorList>
    </citation>
    <scope>NUCLEOTIDE SEQUENCE [LARGE SCALE GENOMIC DNA]</scope>
    <source>
        <strain evidence="11 12">SM868</strain>
    </source>
</reference>
<dbReference type="Pfam" id="PF04575">
    <property type="entry name" value="SlipAM"/>
    <property type="match status" value="1"/>
</dbReference>
<comment type="similarity">
    <text evidence="7">Belongs to the Slam family.</text>
</comment>
<feature type="domain" description="Surface lipoprotein assembly modifier C-terminal" evidence="9">
    <location>
        <begin position="219"/>
        <end position="520"/>
    </location>
</feature>
<organism evidence="11 12">
    <name type="scientific">Psychrobacter sanguinis</name>
    <dbReference type="NCBI Taxonomy" id="861445"/>
    <lineage>
        <taxon>Bacteria</taxon>
        <taxon>Pseudomonadati</taxon>
        <taxon>Pseudomonadota</taxon>
        <taxon>Gammaproteobacteria</taxon>
        <taxon>Moraxellales</taxon>
        <taxon>Moraxellaceae</taxon>
        <taxon>Psychrobacter</taxon>
    </lineage>
</organism>
<evidence type="ECO:0000256" key="4">
    <source>
        <dbReference type="ARBA" id="ARBA00022729"/>
    </source>
</evidence>
<dbReference type="OrthoDB" id="8606547at2"/>
<sequence>MTHSHLLRTLTTSTLLLSAVYSPLVYAADDIPPGFIEETRDNNDQADELIKRERQDITLGTNVPTATVSKQEAQKALDERKKVQSIQGYDLEALKADPVTFTKFLNAALAAQDMATVKELLPYYRALEVNDPMLIKFADALVYRSEGQNKKAIAIYKDMLADNPDFNPVRLNMAQALYADKQYTAAADQLQKLRGADIPPPVMANVDRLIERIKEQEQWRFSASASYVYDKNLNGVPERQIVDAPLGAISKPESGKGLQVSGSASKRINLDKNFYAEVGGNASLRGYWDNSEYNDYLVTASTALGYDDAKNDVSISPFVTKRFYGEEPYSWRKGVTLSGSRWVQPKLKLTASGMYSNETFDENSNKVRETDALFLGLNALYIKDANEYFYGGIGRYNNDVPARDFLTYDRNSVNVGWGREWNQGISTLTSFNYGVKKYDNPAGDFSGEGLKFFYNTYDGEYGSSREDKTTSLGLQVWKRDLTVLGLTPRLVFDYEKTSSNFKYYDDRDDKTATILFTKTF</sequence>
<feature type="signal peptide" evidence="8">
    <location>
        <begin position="1"/>
        <end position="27"/>
    </location>
</feature>
<comment type="subcellular location">
    <subcellularLocation>
        <location evidence="1">Cell outer membrane</location>
        <topology evidence="1">Multi-pass membrane protein</topology>
    </subcellularLocation>
</comment>
<keyword evidence="12" id="KW-1185">Reference proteome</keyword>
<keyword evidence="4 8" id="KW-0732">Signal</keyword>
<dbReference type="InterPro" id="IPR011990">
    <property type="entry name" value="TPR-like_helical_dom_sf"/>
</dbReference>
<evidence type="ECO:0000259" key="10">
    <source>
        <dbReference type="Pfam" id="PF24575"/>
    </source>
</evidence>
<protein>
    <submittedName>
        <fullName evidence="11">DUF560 domain-containing protein</fullName>
    </submittedName>
</protein>
<dbReference type="RefSeq" id="WP_155587491.1">
    <property type="nucleotide sequence ID" value="NZ_WFKQ01000009.1"/>
</dbReference>
<dbReference type="SUPFAM" id="SSF48452">
    <property type="entry name" value="TPR-like"/>
    <property type="match status" value="1"/>
</dbReference>